<comment type="caution">
    <text evidence="2">The sequence shown here is derived from an EMBL/GenBank/DDBJ whole genome shotgun (WGS) entry which is preliminary data.</text>
</comment>
<proteinExistence type="predicted"/>
<accession>A0A4Z2HEJ2</accession>
<reference evidence="2 3" key="1">
    <citation type="submission" date="2019-03" db="EMBL/GenBank/DDBJ databases">
        <title>First draft genome of Liparis tanakae, snailfish: a comprehensive survey of snailfish specific genes.</title>
        <authorList>
            <person name="Kim W."/>
            <person name="Song I."/>
            <person name="Jeong J.-H."/>
            <person name="Kim D."/>
            <person name="Kim S."/>
            <person name="Ryu S."/>
            <person name="Song J.Y."/>
            <person name="Lee S.K."/>
        </authorList>
    </citation>
    <scope>NUCLEOTIDE SEQUENCE [LARGE SCALE GENOMIC DNA]</scope>
    <source>
        <tissue evidence="2">Muscle</tissue>
    </source>
</reference>
<dbReference type="Proteomes" id="UP000314294">
    <property type="component" value="Unassembled WGS sequence"/>
</dbReference>
<name>A0A4Z2HEJ2_9TELE</name>
<keyword evidence="3" id="KW-1185">Reference proteome</keyword>
<evidence type="ECO:0000313" key="3">
    <source>
        <dbReference type="Proteomes" id="UP000314294"/>
    </source>
</evidence>
<dbReference type="EMBL" id="SRLO01000275">
    <property type="protein sequence ID" value="TNN63314.1"/>
    <property type="molecule type" value="Genomic_DNA"/>
</dbReference>
<evidence type="ECO:0000313" key="2">
    <source>
        <dbReference type="EMBL" id="TNN63314.1"/>
    </source>
</evidence>
<feature type="region of interest" description="Disordered" evidence="1">
    <location>
        <begin position="41"/>
        <end position="67"/>
    </location>
</feature>
<gene>
    <name evidence="2" type="ORF">EYF80_026416</name>
</gene>
<evidence type="ECO:0000256" key="1">
    <source>
        <dbReference type="SAM" id="MobiDB-lite"/>
    </source>
</evidence>
<sequence>MDLKRVTLRLLASSPASPFSARVTGEGTRCSQCGVGERGHPAATGPCPRQTAPQAGPNGSCASSISRTPRRCGWRSGIIKNYGKSFTGHLTI</sequence>
<dbReference type="AlphaFoldDB" id="A0A4Z2HEJ2"/>
<organism evidence="2 3">
    <name type="scientific">Liparis tanakae</name>
    <name type="common">Tanaka's snailfish</name>
    <dbReference type="NCBI Taxonomy" id="230148"/>
    <lineage>
        <taxon>Eukaryota</taxon>
        <taxon>Metazoa</taxon>
        <taxon>Chordata</taxon>
        <taxon>Craniata</taxon>
        <taxon>Vertebrata</taxon>
        <taxon>Euteleostomi</taxon>
        <taxon>Actinopterygii</taxon>
        <taxon>Neopterygii</taxon>
        <taxon>Teleostei</taxon>
        <taxon>Neoteleostei</taxon>
        <taxon>Acanthomorphata</taxon>
        <taxon>Eupercaria</taxon>
        <taxon>Perciformes</taxon>
        <taxon>Cottioidei</taxon>
        <taxon>Cottales</taxon>
        <taxon>Liparidae</taxon>
        <taxon>Liparis</taxon>
    </lineage>
</organism>
<protein>
    <submittedName>
        <fullName evidence="2">Uncharacterized protein</fullName>
    </submittedName>
</protein>